<dbReference type="AlphaFoldDB" id="A0A8J2P3I0"/>
<evidence type="ECO:0008006" key="3">
    <source>
        <dbReference type="Google" id="ProtNLM"/>
    </source>
</evidence>
<dbReference type="PANTHER" id="PTHR31650">
    <property type="entry name" value="O-ACYLTRANSFERASE (WSD1-LIKE) FAMILY PROTEIN"/>
    <property type="match status" value="1"/>
</dbReference>
<dbReference type="GO" id="GO:0005886">
    <property type="term" value="C:plasma membrane"/>
    <property type="evidence" value="ECO:0007669"/>
    <property type="project" value="TreeGrafter"/>
</dbReference>
<comment type="caution">
    <text evidence="1">The sequence shown here is derived from an EMBL/GenBank/DDBJ whole genome shotgun (WGS) entry which is preliminary data.</text>
</comment>
<protein>
    <recommendedName>
        <fullName evidence="3">Diacylglycerol O-acyltransferase</fullName>
    </recommendedName>
</protein>
<accession>A0A8J2P3I0</accession>
<dbReference type="InterPro" id="IPR045034">
    <property type="entry name" value="O-acyltransferase_WSD1-like"/>
</dbReference>
<dbReference type="GO" id="GO:0008374">
    <property type="term" value="F:O-acyltransferase activity"/>
    <property type="evidence" value="ECO:0007669"/>
    <property type="project" value="InterPro"/>
</dbReference>
<reference evidence="1" key="1">
    <citation type="submission" date="2021-06" db="EMBL/GenBank/DDBJ databases">
        <authorList>
            <person name="Hodson N. C."/>
            <person name="Mongue J. A."/>
            <person name="Jaron S. K."/>
        </authorList>
    </citation>
    <scope>NUCLEOTIDE SEQUENCE</scope>
</reference>
<proteinExistence type="predicted"/>
<dbReference type="Proteomes" id="UP000708208">
    <property type="component" value="Unassembled WGS sequence"/>
</dbReference>
<dbReference type="OrthoDB" id="619536at2759"/>
<dbReference type="GO" id="GO:0019432">
    <property type="term" value="P:triglyceride biosynthetic process"/>
    <property type="evidence" value="ECO:0007669"/>
    <property type="project" value="TreeGrafter"/>
</dbReference>
<name>A0A8J2P3I0_9HEXA</name>
<evidence type="ECO:0000313" key="1">
    <source>
        <dbReference type="EMBL" id="CAG7724171.1"/>
    </source>
</evidence>
<sequence>MVSARSSILSLDNMKKPKCNVVIWFVLETQVSVVEFQEFFQENVLNLRLPSQDLTYPEFRQYFHQTMGYLFWKWDENFHVQNHIDICDEFKTQSGPVLESTVLKLNEKLLSQPWPDQRSPWKFLLINNYERGQFPKTLVLLVLHHGMGDGYSFLKLIQNHLVGDIYKGKTAKPKMGIASPGKDIWGSLVLPFKIAYEFSEQALSYDFNEWHRSGWKLTGEVKVARTKRIPIAFVKQLKTKFGVSFSAILSAAAAGGIRKYFLDHGILLPESMRVFLPLPFPNHPDDKLVTHLTGCYYKLPVGEPFPQKRVEAAHRNFESFRGSSIPLVNFYLALIGGALPSCMFALNKNYHCTGIFSNFPGDEETQIFMMNRKIEEFSYNVGYLHGATGLQIIF</sequence>
<organism evidence="1 2">
    <name type="scientific">Allacma fusca</name>
    <dbReference type="NCBI Taxonomy" id="39272"/>
    <lineage>
        <taxon>Eukaryota</taxon>
        <taxon>Metazoa</taxon>
        <taxon>Ecdysozoa</taxon>
        <taxon>Arthropoda</taxon>
        <taxon>Hexapoda</taxon>
        <taxon>Collembola</taxon>
        <taxon>Symphypleona</taxon>
        <taxon>Sminthuridae</taxon>
        <taxon>Allacma</taxon>
    </lineage>
</organism>
<dbReference type="EMBL" id="CAJVCH010106361">
    <property type="protein sequence ID" value="CAG7724171.1"/>
    <property type="molecule type" value="Genomic_DNA"/>
</dbReference>
<evidence type="ECO:0000313" key="2">
    <source>
        <dbReference type="Proteomes" id="UP000708208"/>
    </source>
</evidence>
<gene>
    <name evidence="1" type="ORF">AFUS01_LOCUS13208</name>
</gene>
<keyword evidence="2" id="KW-1185">Reference proteome</keyword>
<dbReference type="PANTHER" id="PTHR31650:SF1">
    <property type="entry name" value="WAX ESTER SYNTHASE_DIACYLGLYCEROL ACYLTRANSFERASE 4-RELATED"/>
    <property type="match status" value="1"/>
</dbReference>